<dbReference type="Proteomes" id="UP000243799">
    <property type="component" value="Unassembled WGS sequence"/>
</dbReference>
<keyword evidence="7" id="KW-1185">Reference proteome</keyword>
<feature type="region of interest" description="Disordered" evidence="4">
    <location>
        <begin position="1"/>
        <end position="22"/>
    </location>
</feature>
<evidence type="ECO:0000256" key="4">
    <source>
        <dbReference type="SAM" id="MobiDB-lite"/>
    </source>
</evidence>
<dbReference type="AlphaFoldDB" id="A0A1I1ADC6"/>
<feature type="domain" description="HTH luxR-type" evidence="5">
    <location>
        <begin position="172"/>
        <end position="237"/>
    </location>
</feature>
<evidence type="ECO:0000256" key="1">
    <source>
        <dbReference type="ARBA" id="ARBA00023015"/>
    </source>
</evidence>
<dbReference type="OrthoDB" id="4266042at2"/>
<dbReference type="GO" id="GO:0003677">
    <property type="term" value="F:DNA binding"/>
    <property type="evidence" value="ECO:0007669"/>
    <property type="project" value="UniProtKB-KW"/>
</dbReference>
<keyword evidence="1" id="KW-0805">Transcription regulation</keyword>
<dbReference type="Gene3D" id="1.10.10.10">
    <property type="entry name" value="Winged helix-like DNA-binding domain superfamily/Winged helix DNA-binding domain"/>
    <property type="match status" value="1"/>
</dbReference>
<evidence type="ECO:0000256" key="3">
    <source>
        <dbReference type="ARBA" id="ARBA00023163"/>
    </source>
</evidence>
<keyword evidence="2" id="KW-0238">DNA-binding</keyword>
<evidence type="ECO:0000259" key="5">
    <source>
        <dbReference type="PROSITE" id="PS50043"/>
    </source>
</evidence>
<dbReference type="PANTHER" id="PTHR43214:SF24">
    <property type="entry name" value="TRANSCRIPTIONAL REGULATORY PROTEIN NARL-RELATED"/>
    <property type="match status" value="1"/>
</dbReference>
<evidence type="ECO:0000313" key="6">
    <source>
        <dbReference type="EMBL" id="SFB36001.1"/>
    </source>
</evidence>
<dbReference type="CDD" id="cd06170">
    <property type="entry name" value="LuxR_C_like"/>
    <property type="match status" value="1"/>
</dbReference>
<evidence type="ECO:0000256" key="2">
    <source>
        <dbReference type="ARBA" id="ARBA00023125"/>
    </source>
</evidence>
<dbReference type="InterPro" id="IPR016032">
    <property type="entry name" value="Sig_transdc_resp-reg_C-effctor"/>
</dbReference>
<dbReference type="PRINTS" id="PR00038">
    <property type="entry name" value="HTHLUXR"/>
</dbReference>
<dbReference type="InterPro" id="IPR039420">
    <property type="entry name" value="WalR-like"/>
</dbReference>
<organism evidence="6 7">
    <name type="scientific">Amycolatopsis marina</name>
    <dbReference type="NCBI Taxonomy" id="490629"/>
    <lineage>
        <taxon>Bacteria</taxon>
        <taxon>Bacillati</taxon>
        <taxon>Actinomycetota</taxon>
        <taxon>Actinomycetes</taxon>
        <taxon>Pseudonocardiales</taxon>
        <taxon>Pseudonocardiaceae</taxon>
        <taxon>Amycolatopsis</taxon>
    </lineage>
</organism>
<dbReference type="RefSeq" id="WP_091674052.1">
    <property type="nucleotide sequence ID" value="NZ_FOKG01000009.1"/>
</dbReference>
<dbReference type="STRING" id="490629.SAMN05216266_10929"/>
<feature type="compositionally biased region" description="Basic and acidic residues" evidence="4">
    <location>
        <begin position="1"/>
        <end position="10"/>
    </location>
</feature>
<dbReference type="InterPro" id="IPR000792">
    <property type="entry name" value="Tscrpt_reg_LuxR_C"/>
</dbReference>
<dbReference type="EMBL" id="FOKG01000009">
    <property type="protein sequence ID" value="SFB36001.1"/>
    <property type="molecule type" value="Genomic_DNA"/>
</dbReference>
<dbReference type="PANTHER" id="PTHR43214">
    <property type="entry name" value="TWO-COMPONENT RESPONSE REGULATOR"/>
    <property type="match status" value="1"/>
</dbReference>
<keyword evidence="3" id="KW-0804">Transcription</keyword>
<dbReference type="GO" id="GO:0006355">
    <property type="term" value="P:regulation of DNA-templated transcription"/>
    <property type="evidence" value="ECO:0007669"/>
    <property type="project" value="InterPro"/>
</dbReference>
<name>A0A1I1ADC6_9PSEU</name>
<dbReference type="PROSITE" id="PS50043">
    <property type="entry name" value="HTH_LUXR_2"/>
    <property type="match status" value="1"/>
</dbReference>
<dbReference type="SUPFAM" id="SSF46894">
    <property type="entry name" value="C-terminal effector domain of the bipartite response regulators"/>
    <property type="match status" value="1"/>
</dbReference>
<gene>
    <name evidence="6" type="ORF">SAMN05216266_10929</name>
</gene>
<evidence type="ECO:0000313" key="7">
    <source>
        <dbReference type="Proteomes" id="UP000243799"/>
    </source>
</evidence>
<dbReference type="SMART" id="SM00421">
    <property type="entry name" value="HTH_LUXR"/>
    <property type="match status" value="1"/>
</dbReference>
<dbReference type="InterPro" id="IPR036388">
    <property type="entry name" value="WH-like_DNA-bd_sf"/>
</dbReference>
<protein>
    <submittedName>
        <fullName evidence="6">Regulatory protein, luxR family</fullName>
    </submittedName>
</protein>
<reference evidence="7" key="1">
    <citation type="submission" date="2016-10" db="EMBL/GenBank/DDBJ databases">
        <authorList>
            <person name="Varghese N."/>
            <person name="Submissions S."/>
        </authorList>
    </citation>
    <scope>NUCLEOTIDE SEQUENCE [LARGE SCALE GENOMIC DNA]</scope>
    <source>
        <strain evidence="7">CGMCC 4.3568</strain>
    </source>
</reference>
<proteinExistence type="predicted"/>
<accession>A0A1I1ADC6</accession>
<sequence length="244" mass="25947">MTVHAPEFRSHHSSPPSHPRLTVVRDHATPQVAVSAHAGLDAKLATATREVVVVSSMSATAADPIALFRRIDHENLRRGVRYRVLFPDRARVTPFVAARLSALALSGAEVRTTGAVPMDALVIDGKFAVLPSEGQDGRQGGIAMFRLPSVVAATVGLFERVWSAAVPLVADEVPGGTGLTERERELLTLLSAGCTDESAAARLDISVRTVRRMVSGIMSRLGARSRFQAGVKAADRGWLVEGTG</sequence>
<dbReference type="Pfam" id="PF00196">
    <property type="entry name" value="GerE"/>
    <property type="match status" value="1"/>
</dbReference>